<dbReference type="InterPro" id="IPR025381">
    <property type="entry name" value="DUF4296"/>
</dbReference>
<evidence type="ECO:0000313" key="3">
    <source>
        <dbReference type="Proteomes" id="UP001155182"/>
    </source>
</evidence>
<evidence type="ECO:0000259" key="1">
    <source>
        <dbReference type="Pfam" id="PF14129"/>
    </source>
</evidence>
<protein>
    <submittedName>
        <fullName evidence="2">DUF4296 domain-containing protein</fullName>
    </submittedName>
</protein>
<accession>A0A9X2EZB5</accession>
<proteinExistence type="predicted"/>
<name>A0A9X2EZB5_9SPHI</name>
<dbReference type="Pfam" id="PF14129">
    <property type="entry name" value="DUF4296"/>
    <property type="match status" value="1"/>
</dbReference>
<evidence type="ECO:0000313" key="2">
    <source>
        <dbReference type="EMBL" id="MCO4291717.1"/>
    </source>
</evidence>
<dbReference type="RefSeq" id="WP_252585950.1">
    <property type="nucleotide sequence ID" value="NZ_JAMWYS010000007.1"/>
</dbReference>
<dbReference type="Proteomes" id="UP001155182">
    <property type="component" value="Unassembled WGS sequence"/>
</dbReference>
<gene>
    <name evidence="2" type="ORF">NF867_02435</name>
</gene>
<keyword evidence="3" id="KW-1185">Reference proteome</keyword>
<dbReference type="AlphaFoldDB" id="A0A9X2EZB5"/>
<feature type="domain" description="DUF4296" evidence="1">
    <location>
        <begin position="52"/>
        <end position="136"/>
    </location>
</feature>
<dbReference type="EMBL" id="JAMWYS010000007">
    <property type="protein sequence ID" value="MCO4291717.1"/>
    <property type="molecule type" value="Genomic_DNA"/>
</dbReference>
<organism evidence="2 3">
    <name type="scientific">Solitalea agri</name>
    <dbReference type="NCBI Taxonomy" id="2953739"/>
    <lineage>
        <taxon>Bacteria</taxon>
        <taxon>Pseudomonadati</taxon>
        <taxon>Bacteroidota</taxon>
        <taxon>Sphingobacteriia</taxon>
        <taxon>Sphingobacteriales</taxon>
        <taxon>Sphingobacteriaceae</taxon>
        <taxon>Solitalea</taxon>
    </lineage>
</organism>
<comment type="caution">
    <text evidence="2">The sequence shown here is derived from an EMBL/GenBank/DDBJ whole genome shotgun (WGS) entry which is preliminary data.</text>
</comment>
<reference evidence="2" key="1">
    <citation type="submission" date="2022-06" db="EMBL/GenBank/DDBJ databases">
        <title>Solitalea sp. MAHUQ-68 isolated from rhizospheric soil.</title>
        <authorList>
            <person name="Huq M.A."/>
        </authorList>
    </citation>
    <scope>NUCLEOTIDE SEQUENCE</scope>
    <source>
        <strain evidence="2">MAHUQ-68</strain>
    </source>
</reference>
<sequence>MKRACSTTFITIDRVRNDLKRSINKLRIAKHLLISAVALIVTLSGCTKNDKPANLIPRDKMKNILTDMHLIESRSYRIVKDDSAKSVTKASYLFIFKKYNIDTAQLRTSMEYYLSNPEMMDQMYEEMIDSLQKRQSKLSIANRPTMDSTLIKKNLQKDKLKRDSVLKARDSVRKRLHFDVRKSPVKL</sequence>